<dbReference type="PROSITE" id="PS51186">
    <property type="entry name" value="GNAT"/>
    <property type="match status" value="1"/>
</dbReference>
<organism evidence="2 3">
    <name type="scientific">Virgibacillus indicus</name>
    <dbReference type="NCBI Taxonomy" id="2024554"/>
    <lineage>
        <taxon>Bacteria</taxon>
        <taxon>Bacillati</taxon>
        <taxon>Bacillota</taxon>
        <taxon>Bacilli</taxon>
        <taxon>Bacillales</taxon>
        <taxon>Bacillaceae</taxon>
        <taxon>Virgibacillus</taxon>
    </lineage>
</organism>
<evidence type="ECO:0000259" key="1">
    <source>
        <dbReference type="PROSITE" id="PS51186"/>
    </source>
</evidence>
<protein>
    <submittedName>
        <fullName evidence="2">RimJ/RimL family protein N-acetyltransferase</fullName>
    </submittedName>
</protein>
<dbReference type="SUPFAM" id="SSF55729">
    <property type="entry name" value="Acyl-CoA N-acyltransferases (Nat)"/>
    <property type="match status" value="1"/>
</dbReference>
<evidence type="ECO:0000313" key="2">
    <source>
        <dbReference type="EMBL" id="OZU89567.1"/>
    </source>
</evidence>
<keyword evidence="3" id="KW-1185">Reference proteome</keyword>
<proteinExistence type="predicted"/>
<dbReference type="InterPro" id="IPR051908">
    <property type="entry name" value="Ribosomal_N-acetyltransferase"/>
</dbReference>
<dbReference type="GO" id="GO:0005737">
    <property type="term" value="C:cytoplasm"/>
    <property type="evidence" value="ECO:0007669"/>
    <property type="project" value="TreeGrafter"/>
</dbReference>
<dbReference type="Gene3D" id="3.40.630.30">
    <property type="match status" value="1"/>
</dbReference>
<gene>
    <name evidence="2" type="ORF">CIL03_06855</name>
</gene>
<comment type="caution">
    <text evidence="2">The sequence shown here is derived from an EMBL/GenBank/DDBJ whole genome shotgun (WGS) entry which is preliminary data.</text>
</comment>
<accession>A0A265NCL5</accession>
<dbReference type="AlphaFoldDB" id="A0A265NCL5"/>
<dbReference type="EMBL" id="NPMS01000002">
    <property type="protein sequence ID" value="OZU89567.1"/>
    <property type="molecule type" value="Genomic_DNA"/>
</dbReference>
<dbReference type="PANTHER" id="PTHR43441:SF12">
    <property type="entry name" value="RIBOSOMAL N-ACETYLTRANSFERASE YDAF-RELATED"/>
    <property type="match status" value="1"/>
</dbReference>
<dbReference type="InterPro" id="IPR016181">
    <property type="entry name" value="Acyl_CoA_acyltransferase"/>
</dbReference>
<dbReference type="GO" id="GO:0008999">
    <property type="term" value="F:protein-N-terminal-alanine acetyltransferase activity"/>
    <property type="evidence" value="ECO:0007669"/>
    <property type="project" value="TreeGrafter"/>
</dbReference>
<dbReference type="RefSeq" id="WP_094885222.1">
    <property type="nucleotide sequence ID" value="NZ_NPMS01000002.1"/>
</dbReference>
<dbReference type="PANTHER" id="PTHR43441">
    <property type="entry name" value="RIBOSOMAL-PROTEIN-SERINE ACETYLTRANSFERASE"/>
    <property type="match status" value="1"/>
</dbReference>
<dbReference type="GO" id="GO:1990189">
    <property type="term" value="F:protein N-terminal-serine acetyltransferase activity"/>
    <property type="evidence" value="ECO:0007669"/>
    <property type="project" value="TreeGrafter"/>
</dbReference>
<dbReference type="InterPro" id="IPR000182">
    <property type="entry name" value="GNAT_dom"/>
</dbReference>
<sequence length="181" mass="21204">MFSREIDEVLELRLLDVSDAEALFQLTDGSREYLREWLGWVDTTTTVDDSRAFIEHTLRSFETRKGLTCGVFYKRKLVGTAGFNSFDWTNKIGYIGYWLSKDYQGLGIMTKVSRALTDYAFCDLKLNKVDIRAAYENERSRGIPERLGFTEEGKIRQAEWLYDHYVDHIVYGMLAREWITH</sequence>
<feature type="domain" description="N-acetyltransferase" evidence="1">
    <location>
        <begin position="10"/>
        <end position="176"/>
    </location>
</feature>
<dbReference type="Pfam" id="PF13302">
    <property type="entry name" value="Acetyltransf_3"/>
    <property type="match status" value="1"/>
</dbReference>
<evidence type="ECO:0000313" key="3">
    <source>
        <dbReference type="Proteomes" id="UP000216498"/>
    </source>
</evidence>
<dbReference type="OrthoDB" id="9799321at2"/>
<name>A0A265NCL5_9BACI</name>
<dbReference type="Proteomes" id="UP000216498">
    <property type="component" value="Unassembled WGS sequence"/>
</dbReference>
<keyword evidence="2" id="KW-0808">Transferase</keyword>
<reference evidence="2 3" key="1">
    <citation type="submission" date="2017-08" db="EMBL/GenBank/DDBJ databases">
        <title>Virgibacillus indicus sp. nov. and Virgibacillus profoundi sp. nov, two moderately halophilic bacteria isolated from marine sediment by using the Microfluidic Streak Plate.</title>
        <authorList>
            <person name="Xu B."/>
            <person name="Hu B."/>
            <person name="Wang J."/>
            <person name="Zhu Y."/>
            <person name="Huang L."/>
            <person name="Du W."/>
            <person name="Huang Y."/>
        </authorList>
    </citation>
    <scope>NUCLEOTIDE SEQUENCE [LARGE SCALE GENOMIC DNA]</scope>
    <source>
        <strain evidence="2 3">IO3-P2-C2</strain>
    </source>
</reference>